<protein>
    <submittedName>
        <fullName evidence="2">Alpha/beta hydrolase</fullName>
    </submittedName>
</protein>
<reference evidence="2 3" key="1">
    <citation type="submission" date="2019-12" db="EMBL/GenBank/DDBJ databases">
        <title>The whole genome sequencing of a strain isolated from a Mars analog, Dalangtan Playa.</title>
        <authorList>
            <person name="Huang T."/>
        </authorList>
    </citation>
    <scope>NUCLEOTIDE SEQUENCE [LARGE SCALE GENOMIC DNA]</scope>
    <source>
        <strain evidence="2 3">DP4-553-S</strain>
    </source>
</reference>
<dbReference type="InterPro" id="IPR010315">
    <property type="entry name" value="DUF915_hydro-like"/>
</dbReference>
<dbReference type="PANTHER" id="PTHR37946:SF1">
    <property type="entry name" value="SLL1969 PROTEIN"/>
    <property type="match status" value="1"/>
</dbReference>
<keyword evidence="3" id="KW-1185">Reference proteome</keyword>
<keyword evidence="1" id="KW-0472">Membrane</keyword>
<sequence length="281" mass="30955">MTEKLKQFRYVVFFVVVASLIVVGSSTYIFSKPIRSQDNAENVPTVFVHGFKGTYRSFDTLLDRLEVDIPDTRRLTFHINEQGVLSIKGRYFSQEHPFIQVVFENNQASIADQTVWIRKVMAALHENYGFEKANLVGHSMGGLAAANFLLTSSEDNYPSVNKLIVIGSPFKGISAERYYKPGSSAAAVDLRVDSPALASMAAHKAAFPANTEVLAVAGALHRNDNPGDGLVAVSSALGIKDIVPRAHYRQEVFYDTEATHSGLHEHRGVDKAVTAFLWPNL</sequence>
<dbReference type="RefSeq" id="WP_209366479.1">
    <property type="nucleotide sequence ID" value="NZ_CP046956.1"/>
</dbReference>
<feature type="transmembrane region" description="Helical" evidence="1">
    <location>
        <begin position="12"/>
        <end position="30"/>
    </location>
</feature>
<dbReference type="GO" id="GO:0016787">
    <property type="term" value="F:hydrolase activity"/>
    <property type="evidence" value="ECO:0007669"/>
    <property type="project" value="UniProtKB-KW"/>
</dbReference>
<keyword evidence="1" id="KW-0812">Transmembrane</keyword>
<evidence type="ECO:0000256" key="1">
    <source>
        <dbReference type="SAM" id="Phobius"/>
    </source>
</evidence>
<dbReference type="PANTHER" id="PTHR37946">
    <property type="entry name" value="SLL1969 PROTEIN"/>
    <property type="match status" value="1"/>
</dbReference>
<dbReference type="InterPro" id="IPR029058">
    <property type="entry name" value="AB_hydrolase_fold"/>
</dbReference>
<organism evidence="2 3">
    <name type="scientific">Sediminibacillus dalangtanensis</name>
    <dbReference type="NCBI Taxonomy" id="2729421"/>
    <lineage>
        <taxon>Bacteria</taxon>
        <taxon>Bacillati</taxon>
        <taxon>Bacillota</taxon>
        <taxon>Bacilli</taxon>
        <taxon>Bacillales</taxon>
        <taxon>Bacillaceae</taxon>
        <taxon>Sediminibacillus</taxon>
    </lineage>
</organism>
<proteinExistence type="predicted"/>
<keyword evidence="2" id="KW-0378">Hydrolase</keyword>
<evidence type="ECO:0000313" key="3">
    <source>
        <dbReference type="Proteomes" id="UP000665043"/>
    </source>
</evidence>
<dbReference type="Gene3D" id="3.40.50.1820">
    <property type="entry name" value="alpha/beta hydrolase"/>
    <property type="match status" value="1"/>
</dbReference>
<name>A0ABX7VQX9_9BACI</name>
<accession>A0ABX7VQX9</accession>
<dbReference type="Pfam" id="PF06028">
    <property type="entry name" value="DUF915"/>
    <property type="match status" value="1"/>
</dbReference>
<dbReference type="Proteomes" id="UP000665043">
    <property type="component" value="Chromosome"/>
</dbReference>
<dbReference type="EMBL" id="CP046956">
    <property type="protein sequence ID" value="QTM97955.1"/>
    <property type="molecule type" value="Genomic_DNA"/>
</dbReference>
<gene>
    <name evidence="2" type="ORF">ERJ70_00605</name>
</gene>
<dbReference type="SUPFAM" id="SSF53474">
    <property type="entry name" value="alpha/beta-Hydrolases"/>
    <property type="match status" value="1"/>
</dbReference>
<evidence type="ECO:0000313" key="2">
    <source>
        <dbReference type="EMBL" id="QTM97955.1"/>
    </source>
</evidence>
<keyword evidence="1" id="KW-1133">Transmembrane helix</keyword>